<sequence length="485" mass="52109">MTAWGETYKWTLRGIGSGLFALFLVTVAQAHEVASPDIQTRVPRSLSLITGKSLVLDSPIPFSRASIANPDIADTLVLSPKQLYVIGKAAGTTNLTLWDAEGSVYALYDLAVSPDLTRLKEHLHQLFPDENDLQVMAAHDRLTLTGTVSSATHVSEAVDVAETYARQKVINLLRVGGLHQVMLEVRVAEMERTLLRRLGVNLAAASGGQSFGVSSLKNLATVLPPTDPSAALVAGPVGLGVSQAVNALLRFQTGSTSWTGFIDALKEENLVKVLAEPTLVALSGQEAHFLAGGEFPIPVPQAFGVTTIQFKKFGIQLNFNPVVLSPTRISVTVAPEVSDLDFANGLSLQGFVVPAITTRRASTVVELEDGQSFAVAGLLRDTVRETVSKFPVLGDIPILGALFRSSSFQKNETELVIIVTPHLVTPVTEAELPLPTGQYLEPDDVDFYLMGRLQSRKDKVRTPLPPATQLPFEDRLAGPVGHMMP</sequence>
<dbReference type="Pfam" id="PF04972">
    <property type="entry name" value="BON"/>
    <property type="match status" value="1"/>
</dbReference>
<keyword evidence="7" id="KW-1185">Reference proteome</keyword>
<dbReference type="AlphaFoldDB" id="D8PF27"/>
<dbReference type="EMBL" id="FP929003">
    <property type="protein sequence ID" value="CBK41836.1"/>
    <property type="molecule type" value="Genomic_DNA"/>
</dbReference>
<dbReference type="InterPro" id="IPR050810">
    <property type="entry name" value="Bact_Secretion_Sys_Channel"/>
</dbReference>
<evidence type="ECO:0000313" key="7">
    <source>
        <dbReference type="Proteomes" id="UP000001660"/>
    </source>
</evidence>
<organism evidence="6 7">
    <name type="scientific">Nitrospira defluvii</name>
    <dbReference type="NCBI Taxonomy" id="330214"/>
    <lineage>
        <taxon>Bacteria</taxon>
        <taxon>Pseudomonadati</taxon>
        <taxon>Nitrospirota</taxon>
        <taxon>Nitrospiria</taxon>
        <taxon>Nitrospirales</taxon>
        <taxon>Nitrospiraceae</taxon>
        <taxon>Nitrospira</taxon>
    </lineage>
</organism>
<feature type="domain" description="Type II/III secretion system secretin-like" evidence="3">
    <location>
        <begin position="264"/>
        <end position="424"/>
    </location>
</feature>
<dbReference type="PANTHER" id="PTHR30332">
    <property type="entry name" value="PROBABLE GENERAL SECRETION PATHWAY PROTEIN D"/>
    <property type="match status" value="1"/>
</dbReference>
<gene>
    <name evidence="6" type="ORF">NIDE2116</name>
</gene>
<dbReference type="PANTHER" id="PTHR30332:SF17">
    <property type="entry name" value="TYPE IV PILIATION SYSTEM PROTEIN DR_0774-RELATED"/>
    <property type="match status" value="1"/>
</dbReference>
<dbReference type="KEGG" id="nde:NIDE2116"/>
<evidence type="ECO:0000259" key="3">
    <source>
        <dbReference type="Pfam" id="PF00263"/>
    </source>
</evidence>
<name>D8PF27_9BACT</name>
<dbReference type="Proteomes" id="UP000001660">
    <property type="component" value="Chromosome"/>
</dbReference>
<dbReference type="PRINTS" id="PR00811">
    <property type="entry name" value="BCTERIALGSPD"/>
</dbReference>
<dbReference type="InterPro" id="IPR032789">
    <property type="entry name" value="T2SS-T3SS_pil_N"/>
</dbReference>
<dbReference type="InterPro" id="IPR007055">
    <property type="entry name" value="BON_dom"/>
</dbReference>
<feature type="region of interest" description="Disordered" evidence="2">
    <location>
        <begin position="459"/>
        <end position="485"/>
    </location>
</feature>
<protein>
    <submittedName>
        <fullName evidence="6">Putative Pilus assembly protein CpaC</fullName>
    </submittedName>
</protein>
<reference evidence="6 7" key="1">
    <citation type="journal article" date="2010" name="Proc. Natl. Acad. Sci. U.S.A.">
        <title>A Nitrospira metagenome illuminates the physiology and evolution of globally important nitrite-oxidizing bacteria.</title>
        <authorList>
            <person name="Lucker S."/>
            <person name="Wagner M."/>
            <person name="Maixner F."/>
            <person name="Pelletier E."/>
            <person name="Koch H."/>
            <person name="Vacherie B."/>
            <person name="Rattei T."/>
            <person name="Sinninghe Damste J."/>
            <person name="Spieck E."/>
            <person name="Le Paslier D."/>
            <person name="Daims H."/>
        </authorList>
    </citation>
    <scope>NUCLEOTIDE SEQUENCE [LARGE SCALE GENOMIC DNA]</scope>
</reference>
<dbReference type="Pfam" id="PF13629">
    <property type="entry name" value="T2SS-T3SS_pil_N"/>
    <property type="match status" value="1"/>
</dbReference>
<dbReference type="InterPro" id="IPR001775">
    <property type="entry name" value="GspD/PilQ"/>
</dbReference>
<feature type="domain" description="Pilus formation protein N-terminal" evidence="5">
    <location>
        <begin position="43"/>
        <end position="113"/>
    </location>
</feature>
<proteinExistence type="inferred from homology"/>
<dbReference type="OrthoDB" id="9775455at2"/>
<dbReference type="eggNOG" id="COG4964">
    <property type="taxonomic scope" value="Bacteria"/>
</dbReference>
<dbReference type="Pfam" id="PF00263">
    <property type="entry name" value="Secretin"/>
    <property type="match status" value="1"/>
</dbReference>
<evidence type="ECO:0000313" key="6">
    <source>
        <dbReference type="EMBL" id="CBK41836.1"/>
    </source>
</evidence>
<dbReference type="GO" id="GO:0015627">
    <property type="term" value="C:type II protein secretion system complex"/>
    <property type="evidence" value="ECO:0007669"/>
    <property type="project" value="TreeGrafter"/>
</dbReference>
<evidence type="ECO:0000259" key="5">
    <source>
        <dbReference type="Pfam" id="PF13629"/>
    </source>
</evidence>
<accession>D8PF27</accession>
<feature type="domain" description="BON" evidence="4">
    <location>
        <begin position="118"/>
        <end position="176"/>
    </location>
</feature>
<evidence type="ECO:0000259" key="4">
    <source>
        <dbReference type="Pfam" id="PF04972"/>
    </source>
</evidence>
<dbReference type="InterPro" id="IPR004846">
    <property type="entry name" value="T2SS/T3SS_dom"/>
</dbReference>
<evidence type="ECO:0000256" key="1">
    <source>
        <dbReference type="RuleBase" id="RU004003"/>
    </source>
</evidence>
<evidence type="ECO:0000256" key="2">
    <source>
        <dbReference type="SAM" id="MobiDB-lite"/>
    </source>
</evidence>
<dbReference type="HOGENOM" id="CLU_017952_2_0_0"/>
<dbReference type="GO" id="GO:0009306">
    <property type="term" value="P:protein secretion"/>
    <property type="evidence" value="ECO:0007669"/>
    <property type="project" value="InterPro"/>
</dbReference>
<dbReference type="STRING" id="330214.NIDE2116"/>
<comment type="similarity">
    <text evidence="1">Belongs to the bacterial secretin family.</text>
</comment>